<sequence length="72" mass="8105">MNRVGAFVVYGLWLMIMALELLGFYRLTHEVHTADEMIFFLALIFVTLVAGAVGIFLYTVGSRDSKEATNEM</sequence>
<dbReference type="RefSeq" id="WP_085493207.1">
    <property type="nucleotide sequence ID" value="NZ_FXAZ01000001.1"/>
</dbReference>
<feature type="transmembrane region" description="Helical" evidence="1">
    <location>
        <begin position="37"/>
        <end position="60"/>
    </location>
</feature>
<keyword evidence="3" id="KW-1185">Reference proteome</keyword>
<accession>A0A1X7IZE0</accession>
<keyword evidence="1" id="KW-1133">Transmembrane helix</keyword>
<gene>
    <name evidence="2" type="ORF">SAMN06295960_1014</name>
</gene>
<organism evidence="2 3">
    <name type="scientific">Paenibacillus aquistagni</name>
    <dbReference type="NCBI Taxonomy" id="1852522"/>
    <lineage>
        <taxon>Bacteria</taxon>
        <taxon>Bacillati</taxon>
        <taxon>Bacillota</taxon>
        <taxon>Bacilli</taxon>
        <taxon>Bacillales</taxon>
        <taxon>Paenibacillaceae</taxon>
        <taxon>Paenibacillus</taxon>
    </lineage>
</organism>
<evidence type="ECO:0000313" key="3">
    <source>
        <dbReference type="Proteomes" id="UP000193834"/>
    </source>
</evidence>
<name>A0A1X7IZE0_9BACL</name>
<evidence type="ECO:0000313" key="2">
    <source>
        <dbReference type="EMBL" id="SMG20233.1"/>
    </source>
</evidence>
<proteinExistence type="predicted"/>
<keyword evidence="1" id="KW-0812">Transmembrane</keyword>
<evidence type="ECO:0000256" key="1">
    <source>
        <dbReference type="SAM" id="Phobius"/>
    </source>
</evidence>
<reference evidence="2 3" key="1">
    <citation type="submission" date="2017-04" db="EMBL/GenBank/DDBJ databases">
        <authorList>
            <person name="Afonso C.L."/>
            <person name="Miller P.J."/>
            <person name="Scott M.A."/>
            <person name="Spackman E."/>
            <person name="Goraichik I."/>
            <person name="Dimitrov K.M."/>
            <person name="Suarez D.L."/>
            <person name="Swayne D.E."/>
        </authorList>
    </citation>
    <scope>NUCLEOTIDE SEQUENCE [LARGE SCALE GENOMIC DNA]</scope>
    <source>
        <strain evidence="2 3">11</strain>
    </source>
</reference>
<dbReference type="Proteomes" id="UP000193834">
    <property type="component" value="Unassembled WGS sequence"/>
</dbReference>
<protein>
    <submittedName>
        <fullName evidence="2">Uncharacterized protein</fullName>
    </submittedName>
</protein>
<dbReference type="AlphaFoldDB" id="A0A1X7IZE0"/>
<keyword evidence="1" id="KW-0472">Membrane</keyword>
<dbReference type="OrthoDB" id="9985441at2"/>
<feature type="transmembrane region" description="Helical" evidence="1">
    <location>
        <begin position="7"/>
        <end position="25"/>
    </location>
</feature>
<dbReference type="EMBL" id="FXAZ01000001">
    <property type="protein sequence ID" value="SMG20233.1"/>
    <property type="molecule type" value="Genomic_DNA"/>
</dbReference>